<gene>
    <name evidence="2" type="ORF">G6047_10840</name>
</gene>
<evidence type="ECO:0000313" key="3">
    <source>
        <dbReference type="Proteomes" id="UP000712080"/>
    </source>
</evidence>
<dbReference type="Proteomes" id="UP000712080">
    <property type="component" value="Unassembled WGS sequence"/>
</dbReference>
<dbReference type="Pfam" id="PF07661">
    <property type="entry name" value="MORN_2"/>
    <property type="match status" value="3"/>
</dbReference>
<dbReference type="Gene3D" id="3.90.930.1">
    <property type="match status" value="1"/>
</dbReference>
<proteinExistence type="predicted"/>
<dbReference type="AlphaFoldDB" id="A0A972JIQ4"/>
<organism evidence="2 3">
    <name type="scientific">Flavobacterium silvaticum</name>
    <dbReference type="NCBI Taxonomy" id="1852020"/>
    <lineage>
        <taxon>Bacteria</taxon>
        <taxon>Pseudomonadati</taxon>
        <taxon>Bacteroidota</taxon>
        <taxon>Flavobacteriia</taxon>
        <taxon>Flavobacteriales</taxon>
        <taxon>Flavobacteriaceae</taxon>
        <taxon>Flavobacterium</taxon>
    </lineage>
</organism>
<dbReference type="InterPro" id="IPR011652">
    <property type="entry name" value="MORN_2"/>
</dbReference>
<feature type="signal peptide" evidence="1">
    <location>
        <begin position="1"/>
        <end position="23"/>
    </location>
</feature>
<accession>A0A972JIQ4</accession>
<reference evidence="2" key="1">
    <citation type="submission" date="2020-02" db="EMBL/GenBank/DDBJ databases">
        <title>Flavobacterium sp. genome.</title>
        <authorList>
            <person name="Jung H.S."/>
            <person name="Baek J.H."/>
            <person name="Jeon C.O."/>
        </authorList>
    </citation>
    <scope>NUCLEOTIDE SEQUENCE</scope>
    <source>
        <strain evidence="2">SE-s28</strain>
    </source>
</reference>
<protein>
    <submittedName>
        <fullName evidence="2">Toxin-antitoxin system YwqK family antitoxin</fullName>
    </submittedName>
</protein>
<dbReference type="PROSITE" id="PS51257">
    <property type="entry name" value="PROKAR_LIPOPROTEIN"/>
    <property type="match status" value="1"/>
</dbReference>
<dbReference type="SUPFAM" id="SSF82185">
    <property type="entry name" value="Histone H3 K4-specific methyltransferase SET7/9 N-terminal domain"/>
    <property type="match status" value="1"/>
</dbReference>
<sequence>MAFRALSAISLVLLFFCSCSDEGKPQFYNIDSTTISEEHGILYAKGKGLNGVVFQLTKNGDTIFRSQYKKGLPDGLWKNWFENGKLHEMRWFSNGSKTGDYTVYWENGTKKQQCHFEKGEYDGSYSEWNSNGKLIRQMHYKNGYEKGSQKLFYDNGSIRANYVVIDGRRYGLLGTKNCVNASDSIFKK</sequence>
<dbReference type="EMBL" id="JAAMPU010000106">
    <property type="protein sequence ID" value="NMH28528.1"/>
    <property type="molecule type" value="Genomic_DNA"/>
</dbReference>
<keyword evidence="3" id="KW-1185">Reference proteome</keyword>
<keyword evidence="1" id="KW-0732">Signal</keyword>
<feature type="chain" id="PRO_5037376414" evidence="1">
    <location>
        <begin position="24"/>
        <end position="188"/>
    </location>
</feature>
<evidence type="ECO:0000313" key="2">
    <source>
        <dbReference type="EMBL" id="NMH28528.1"/>
    </source>
</evidence>
<dbReference type="RefSeq" id="WP_169527640.1">
    <property type="nucleotide sequence ID" value="NZ_JAAMPU010000106.1"/>
</dbReference>
<comment type="caution">
    <text evidence="2">The sequence shown here is derived from an EMBL/GenBank/DDBJ whole genome shotgun (WGS) entry which is preliminary data.</text>
</comment>
<name>A0A972JIQ4_9FLAO</name>
<evidence type="ECO:0000256" key="1">
    <source>
        <dbReference type="SAM" id="SignalP"/>
    </source>
</evidence>